<dbReference type="Proteomes" id="UP000586042">
    <property type="component" value="Unassembled WGS sequence"/>
</dbReference>
<dbReference type="Pfam" id="PF05090">
    <property type="entry name" value="HTTM"/>
    <property type="match status" value="1"/>
</dbReference>
<evidence type="ECO:0000256" key="3">
    <source>
        <dbReference type="ARBA" id="ARBA00022989"/>
    </source>
</evidence>
<evidence type="ECO:0000313" key="8">
    <source>
        <dbReference type="Proteomes" id="UP000586042"/>
    </source>
</evidence>
<protein>
    <submittedName>
        <fullName evidence="7">HTTM domain-containing protein</fullName>
    </submittedName>
</protein>
<feature type="domain" description="HTTM-like" evidence="6">
    <location>
        <begin position="18"/>
        <end position="259"/>
    </location>
</feature>
<dbReference type="PANTHER" id="PTHR39535">
    <property type="entry name" value="SPORULATION-DELAYING PROTEIN SDPB"/>
    <property type="match status" value="1"/>
</dbReference>
<dbReference type="AlphaFoldDB" id="A0A7Y6IAA8"/>
<sequence>MAFSQLTVLLFSPDDVLFIDVPGVPGEIGCGGIRAVSLWCLAHSGSSESLVVRIAAIAILIAVASGFRPRWSCIPHYYVSFSLNTGLTVPNGGERVAQLVTMLLVPICLADGRTWQWKGVDAGASPAWRGASYAAHSFIRLQLAVIYGWAALAKFGSPGWREGTAFRAIANDPSFGLPTCCRTIFGAALASGWAVAVITWGVIALELLIAISMFGSRRTRMFGLVMVIVLHAGIITLMGLFSFGMIMIASVIIGALGRDESGHQHLAVRHRLGFQGGLHRASRTGSGRLRGRPS</sequence>
<dbReference type="PANTHER" id="PTHR39535:SF2">
    <property type="entry name" value="HTTM DOMAIN-CONTAINING PROTEIN"/>
    <property type="match status" value="1"/>
</dbReference>
<gene>
    <name evidence="7" type="ORF">HTZ77_24420</name>
</gene>
<feature type="transmembrane region" description="Helical" evidence="5">
    <location>
        <begin position="184"/>
        <end position="211"/>
    </location>
</feature>
<dbReference type="InterPro" id="IPR011020">
    <property type="entry name" value="HTTM-like"/>
</dbReference>
<dbReference type="EMBL" id="JABWGN010000009">
    <property type="protein sequence ID" value="NUW34560.1"/>
    <property type="molecule type" value="Genomic_DNA"/>
</dbReference>
<name>A0A7Y6IAA8_9ACTN</name>
<evidence type="ECO:0000256" key="2">
    <source>
        <dbReference type="ARBA" id="ARBA00022692"/>
    </source>
</evidence>
<comment type="caution">
    <text evidence="7">The sequence shown here is derived from an EMBL/GenBank/DDBJ whole genome shotgun (WGS) entry which is preliminary data.</text>
</comment>
<dbReference type="InterPro" id="IPR023894">
    <property type="entry name" value="Sporulation_SdpB"/>
</dbReference>
<evidence type="ECO:0000256" key="1">
    <source>
        <dbReference type="ARBA" id="ARBA00004127"/>
    </source>
</evidence>
<comment type="subcellular location">
    <subcellularLocation>
        <location evidence="1">Endomembrane system</location>
        <topology evidence="1">Multi-pass membrane protein</topology>
    </subcellularLocation>
</comment>
<keyword evidence="8" id="KW-1185">Reference proteome</keyword>
<proteinExistence type="predicted"/>
<evidence type="ECO:0000313" key="7">
    <source>
        <dbReference type="EMBL" id="NUW34560.1"/>
    </source>
</evidence>
<keyword evidence="4 5" id="KW-0472">Membrane</keyword>
<dbReference type="SMART" id="SM00752">
    <property type="entry name" value="HTTM"/>
    <property type="match status" value="1"/>
</dbReference>
<evidence type="ECO:0000256" key="4">
    <source>
        <dbReference type="ARBA" id="ARBA00023136"/>
    </source>
</evidence>
<reference evidence="7 8" key="1">
    <citation type="submission" date="2020-06" db="EMBL/GenBank/DDBJ databases">
        <title>Nonomuraea sp. SMC257, a novel actinomycete isolated from soil.</title>
        <authorList>
            <person name="Chanama M."/>
        </authorList>
    </citation>
    <scope>NUCLEOTIDE SEQUENCE [LARGE SCALE GENOMIC DNA]</scope>
    <source>
        <strain evidence="7 8">SMC257</strain>
    </source>
</reference>
<dbReference type="GO" id="GO:0012505">
    <property type="term" value="C:endomembrane system"/>
    <property type="evidence" value="ECO:0007669"/>
    <property type="project" value="UniProtKB-SubCell"/>
</dbReference>
<feature type="transmembrane region" description="Helical" evidence="5">
    <location>
        <begin position="223"/>
        <end position="256"/>
    </location>
</feature>
<dbReference type="InterPro" id="IPR053934">
    <property type="entry name" value="HTTM_dom"/>
</dbReference>
<keyword evidence="3 5" id="KW-1133">Transmembrane helix</keyword>
<evidence type="ECO:0000256" key="5">
    <source>
        <dbReference type="SAM" id="Phobius"/>
    </source>
</evidence>
<dbReference type="NCBIfam" id="TIGR04033">
    <property type="entry name" value="export_SdpB"/>
    <property type="match status" value="1"/>
</dbReference>
<dbReference type="InterPro" id="IPR052964">
    <property type="entry name" value="Sporulation_signal_mat"/>
</dbReference>
<accession>A0A7Y6IAA8</accession>
<evidence type="ECO:0000259" key="6">
    <source>
        <dbReference type="SMART" id="SM00752"/>
    </source>
</evidence>
<keyword evidence="2 5" id="KW-0812">Transmembrane</keyword>
<organism evidence="7 8">
    <name type="scientific">Nonomuraea montanisoli</name>
    <dbReference type="NCBI Taxonomy" id="2741721"/>
    <lineage>
        <taxon>Bacteria</taxon>
        <taxon>Bacillati</taxon>
        <taxon>Actinomycetota</taxon>
        <taxon>Actinomycetes</taxon>
        <taxon>Streptosporangiales</taxon>
        <taxon>Streptosporangiaceae</taxon>
        <taxon>Nonomuraea</taxon>
    </lineage>
</organism>